<dbReference type="VEuPathDB" id="PlasmoDB:C922_04914"/>
<evidence type="ECO:0000256" key="1">
    <source>
        <dbReference type="SAM" id="MobiDB-lite"/>
    </source>
</evidence>
<feature type="chain" id="PRO_5004887789" evidence="2">
    <location>
        <begin position="19"/>
        <end position="390"/>
    </location>
</feature>
<feature type="compositionally biased region" description="Polar residues" evidence="1">
    <location>
        <begin position="339"/>
        <end position="382"/>
    </location>
</feature>
<proteinExistence type="predicted"/>
<reference evidence="3 4" key="1">
    <citation type="submission" date="2013-02" db="EMBL/GenBank/DDBJ databases">
        <title>The Genome Sequence of Plasmodium inui San Antonio 1.</title>
        <authorList>
            <consortium name="The Broad Institute Genome Sequencing Platform"/>
            <consortium name="The Broad Institute Genome Sequencing Center for Infectious Disease"/>
            <person name="Neafsey D."/>
            <person name="Cheeseman I."/>
            <person name="Volkman S."/>
            <person name="Adams J."/>
            <person name="Walker B."/>
            <person name="Young S.K."/>
            <person name="Zeng Q."/>
            <person name="Gargeya S."/>
            <person name="Fitzgerald M."/>
            <person name="Haas B."/>
            <person name="Abouelleil A."/>
            <person name="Alvarado L."/>
            <person name="Arachchi H.M."/>
            <person name="Berlin A.M."/>
            <person name="Chapman S.B."/>
            <person name="Dewar J."/>
            <person name="Goldberg J."/>
            <person name="Griggs A."/>
            <person name="Gujja S."/>
            <person name="Hansen M."/>
            <person name="Howarth C."/>
            <person name="Imamovic A."/>
            <person name="Larimer J."/>
            <person name="McCowan C."/>
            <person name="Murphy C."/>
            <person name="Neiman D."/>
            <person name="Pearson M."/>
            <person name="Priest M."/>
            <person name="Roberts A."/>
            <person name="Saif S."/>
            <person name="Shea T."/>
            <person name="Sisk P."/>
            <person name="Sykes S."/>
            <person name="Wortman J."/>
            <person name="Nusbaum C."/>
            <person name="Birren B."/>
        </authorList>
    </citation>
    <scope>NUCLEOTIDE SEQUENCE [LARGE SCALE GENOMIC DNA]</scope>
    <source>
        <strain evidence="3 4">San Antonio 1</strain>
    </source>
</reference>
<feature type="compositionally biased region" description="Basic and acidic residues" evidence="1">
    <location>
        <begin position="105"/>
        <end position="125"/>
    </location>
</feature>
<evidence type="ECO:0000313" key="3">
    <source>
        <dbReference type="EMBL" id="EUD64658.1"/>
    </source>
</evidence>
<evidence type="ECO:0000313" key="4">
    <source>
        <dbReference type="Proteomes" id="UP000030640"/>
    </source>
</evidence>
<evidence type="ECO:0000256" key="2">
    <source>
        <dbReference type="SAM" id="SignalP"/>
    </source>
</evidence>
<keyword evidence="2" id="KW-0732">Signal</keyword>
<keyword evidence="4" id="KW-1185">Reference proteome</keyword>
<dbReference type="OrthoDB" id="385147at2759"/>
<sequence>MKLTCALFFLLAVASNWGPHFFTSCSVDNSSVSEQTYRVPYLQRLSELIALSSHEELSDKRAEEKNNLRKKREDNDSPHTVDDSTANDEKFIVSIGHDGQVTVEKAHEENTSDNAEVSHREDHSNAEVPQWEDEDENYGTAGPAPAGGADYEEDNPTGPMHHEHYGAAAQAPAGGPDYGAVGPPPAQGVDYHEEYPAPAGGAYHGAGNPGPAQGGEQRGRKLDQQAHNAYIRFFSQKRCIHLPGEERSLNCRDMQGENDHQYDIKVTYNEKEEHINGHENKCLNLNINDGSPPSKDGPSNIFINLSFVPNIPEEIINDFYAIIGKLKYMFEIVEPEQNSVPAEQNSVPTEQNSVPAEQNSVPTEQNSVPTEQNSVPTEQNSVPADRVGIE</sequence>
<protein>
    <submittedName>
        <fullName evidence="3">Uncharacterized protein</fullName>
    </submittedName>
</protein>
<feature type="region of interest" description="Disordered" evidence="1">
    <location>
        <begin position="56"/>
        <end position="88"/>
    </location>
</feature>
<feature type="compositionally biased region" description="Low complexity" evidence="1">
    <location>
        <begin position="166"/>
        <end position="180"/>
    </location>
</feature>
<accession>W6ZZG8</accession>
<dbReference type="RefSeq" id="XP_008818710.1">
    <property type="nucleotide sequence ID" value="XM_008820488.1"/>
</dbReference>
<dbReference type="Proteomes" id="UP000030640">
    <property type="component" value="Unassembled WGS sequence"/>
</dbReference>
<dbReference type="EMBL" id="KI965491">
    <property type="protein sequence ID" value="EUD64658.1"/>
    <property type="molecule type" value="Genomic_DNA"/>
</dbReference>
<feature type="compositionally biased region" description="Low complexity" evidence="1">
    <location>
        <begin position="139"/>
        <end position="149"/>
    </location>
</feature>
<name>W6ZZG8_9APIC</name>
<feature type="signal peptide" evidence="2">
    <location>
        <begin position="1"/>
        <end position="18"/>
    </location>
</feature>
<dbReference type="PROSITE" id="PS51257">
    <property type="entry name" value="PROKAR_LIPOPROTEIN"/>
    <property type="match status" value="1"/>
</dbReference>
<feature type="region of interest" description="Disordered" evidence="1">
    <location>
        <begin position="105"/>
        <end position="222"/>
    </location>
</feature>
<dbReference type="AlphaFoldDB" id="W6ZZG8"/>
<feature type="region of interest" description="Disordered" evidence="1">
    <location>
        <begin position="339"/>
        <end position="390"/>
    </location>
</feature>
<organism evidence="3 4">
    <name type="scientific">Plasmodium inui San Antonio 1</name>
    <dbReference type="NCBI Taxonomy" id="1237626"/>
    <lineage>
        <taxon>Eukaryota</taxon>
        <taxon>Sar</taxon>
        <taxon>Alveolata</taxon>
        <taxon>Apicomplexa</taxon>
        <taxon>Aconoidasida</taxon>
        <taxon>Haemosporida</taxon>
        <taxon>Plasmodiidae</taxon>
        <taxon>Plasmodium</taxon>
        <taxon>Plasmodium (Plasmodium)</taxon>
    </lineage>
</organism>
<gene>
    <name evidence="3" type="ORF">C922_04914</name>
</gene>
<dbReference type="GeneID" id="20040188"/>